<evidence type="ECO:0000256" key="1">
    <source>
        <dbReference type="ARBA" id="ARBA00004141"/>
    </source>
</evidence>
<evidence type="ECO:0000256" key="5">
    <source>
        <dbReference type="SAM" id="MobiDB-lite"/>
    </source>
</evidence>
<keyword evidence="8" id="KW-1185">Reference proteome</keyword>
<dbReference type="InterPro" id="IPR050768">
    <property type="entry name" value="UPF0353/GerABKA_families"/>
</dbReference>
<dbReference type="PANTHER" id="PTHR22550:SF5">
    <property type="entry name" value="LEUCINE ZIPPER PROTEIN 4"/>
    <property type="match status" value="1"/>
</dbReference>
<feature type="transmembrane region" description="Helical" evidence="6">
    <location>
        <begin position="429"/>
        <end position="455"/>
    </location>
</feature>
<feature type="transmembrane region" description="Helical" evidence="6">
    <location>
        <begin position="307"/>
        <end position="326"/>
    </location>
</feature>
<evidence type="ECO:0000313" key="7">
    <source>
        <dbReference type="EMBL" id="CRK82679.1"/>
    </source>
</evidence>
<dbReference type="PIRSF" id="PIRSF005690">
    <property type="entry name" value="GerBA"/>
    <property type="match status" value="1"/>
</dbReference>
<dbReference type="EMBL" id="CVRB01000003">
    <property type="protein sequence ID" value="CRK82679.1"/>
    <property type="molecule type" value="Genomic_DNA"/>
</dbReference>
<dbReference type="AlphaFoldDB" id="A0A0U1NXC9"/>
<feature type="region of interest" description="Disordered" evidence="5">
    <location>
        <begin position="1"/>
        <end position="28"/>
    </location>
</feature>
<evidence type="ECO:0000256" key="4">
    <source>
        <dbReference type="PIRNR" id="PIRNR005690"/>
    </source>
</evidence>
<proteinExistence type="inferred from homology"/>
<protein>
    <submittedName>
        <fullName evidence="7">Spore germination protein XA</fullName>
    </submittedName>
</protein>
<reference evidence="8" key="1">
    <citation type="submission" date="2015-05" db="EMBL/GenBank/DDBJ databases">
        <authorList>
            <person name="Urmite Genomes"/>
        </authorList>
    </citation>
    <scope>NUCLEOTIDE SEQUENCE [LARGE SCALE GENOMIC DNA]</scope>
    <source>
        <strain evidence="8">LF1</strain>
    </source>
</reference>
<dbReference type="STRING" id="1499688.BN000_02622"/>
<dbReference type="InterPro" id="IPR004995">
    <property type="entry name" value="Spore_Ger"/>
</dbReference>
<dbReference type="RefSeq" id="WP_090635021.1">
    <property type="nucleotide sequence ID" value="NZ_CVRB01000003.1"/>
</dbReference>
<evidence type="ECO:0000256" key="6">
    <source>
        <dbReference type="SAM" id="Phobius"/>
    </source>
</evidence>
<gene>
    <name evidence="7" type="ORF">BN000_02622</name>
</gene>
<feature type="transmembrane region" description="Helical" evidence="6">
    <location>
        <begin position="398"/>
        <end position="417"/>
    </location>
</feature>
<dbReference type="Proteomes" id="UP000199087">
    <property type="component" value="Unassembled WGS sequence"/>
</dbReference>
<name>A0A0U1NXC9_9BACI</name>
<evidence type="ECO:0000256" key="3">
    <source>
        <dbReference type="ARBA" id="ARBA00023136"/>
    </source>
</evidence>
<feature type="transmembrane region" description="Helical" evidence="6">
    <location>
        <begin position="265"/>
        <end position="286"/>
    </location>
</feature>
<dbReference type="GO" id="GO:0005886">
    <property type="term" value="C:plasma membrane"/>
    <property type="evidence" value="ECO:0007669"/>
    <property type="project" value="UniProtKB-SubCell"/>
</dbReference>
<dbReference type="GO" id="GO:0009847">
    <property type="term" value="P:spore germination"/>
    <property type="evidence" value="ECO:0007669"/>
    <property type="project" value="UniProtKB-UniRule"/>
</dbReference>
<accession>A0A0U1NXC9</accession>
<sequence>MWYKRNFSKKGHKSTSGSKSRREKSNKLTELTEQTLRELFKECTDVKFVSLQFHNYTVMLTYCVGMVKNDTLYNVIPQQLSSFFSDLNSRLTKEEILERLHLPSLSCIENKEQAISEIFAGKLFLDFGIEGTIFSVDISDRPQRNPDESKTEISLLGPRDNFIEDITVNMALIRKRLRTNSLVNEMFELGRRTKTKVAVLYINDIANQEILQQIKEKLTDIDIDGLINGTQLEELMNDKAYALFPRHAYTGRPDFVVDSLLNGRFVILLDGVSYAYVTPINLFYLLKSAEDKEFTYVYSTFERLMRIVGLAVATFLPGFFVALTAFHQNQLPLTFLATVVESRRGVPLPSSLEAILMLLLFELFREAGMRLPLAVGQTLSVIGGLIIGDAAIRAGLTSPAMLVVIAGSTIATFTLINQSLVGTISLIRFFVIILVSFFGFFGFFSSIFFVGVYIAKIRIFGVPYLAVASRIEWKNIIKSLFRLPEQKKGGRAGLLNPIDSTRKEGES</sequence>
<keyword evidence="3 4" id="KW-0472">Membrane</keyword>
<feature type="compositionally biased region" description="Basic residues" evidence="5">
    <location>
        <begin position="1"/>
        <end position="24"/>
    </location>
</feature>
<organism evidence="7 8">
    <name type="scientific">Neobacillus massiliamazoniensis</name>
    <dbReference type="NCBI Taxonomy" id="1499688"/>
    <lineage>
        <taxon>Bacteria</taxon>
        <taxon>Bacillati</taxon>
        <taxon>Bacillota</taxon>
        <taxon>Bacilli</taxon>
        <taxon>Bacillales</taxon>
        <taxon>Bacillaceae</taxon>
        <taxon>Neobacillus</taxon>
    </lineage>
</organism>
<keyword evidence="6" id="KW-0812">Transmembrane</keyword>
<dbReference type="Pfam" id="PF03323">
    <property type="entry name" value="GerA"/>
    <property type="match status" value="1"/>
</dbReference>
<comment type="similarity">
    <text evidence="2 4">Belongs to the GerABKA family.</text>
</comment>
<comment type="subcellular location">
    <subcellularLocation>
        <location evidence="4">Cell membrane</location>
    </subcellularLocation>
    <subcellularLocation>
        <location evidence="1">Membrane</location>
        <topology evidence="1">Multi-pass membrane protein</topology>
    </subcellularLocation>
</comment>
<keyword evidence="6" id="KW-1133">Transmembrane helix</keyword>
<dbReference type="OrthoDB" id="9772630at2"/>
<evidence type="ECO:0000313" key="8">
    <source>
        <dbReference type="Proteomes" id="UP000199087"/>
    </source>
</evidence>
<feature type="transmembrane region" description="Helical" evidence="6">
    <location>
        <begin position="371"/>
        <end position="392"/>
    </location>
</feature>
<dbReference type="PANTHER" id="PTHR22550">
    <property type="entry name" value="SPORE GERMINATION PROTEIN"/>
    <property type="match status" value="1"/>
</dbReference>
<evidence type="ECO:0000256" key="2">
    <source>
        <dbReference type="ARBA" id="ARBA00005278"/>
    </source>
</evidence>